<dbReference type="NCBIfam" id="TIGR01391">
    <property type="entry name" value="dnaG"/>
    <property type="match status" value="1"/>
</dbReference>
<dbReference type="InterPro" id="IPR016136">
    <property type="entry name" value="DNA_helicase_N/primase_C"/>
</dbReference>
<comment type="similarity">
    <text evidence="12 13">Belongs to the DnaG primase family.</text>
</comment>
<dbReference type="SMART" id="SM00493">
    <property type="entry name" value="TOPRIM"/>
    <property type="match status" value="1"/>
</dbReference>
<keyword evidence="6 12" id="KW-0479">Metal-binding</keyword>
<dbReference type="InterPro" id="IPR036977">
    <property type="entry name" value="DNA_primase_Znf_CHC2"/>
</dbReference>
<evidence type="ECO:0000256" key="6">
    <source>
        <dbReference type="ARBA" id="ARBA00022723"/>
    </source>
</evidence>
<keyword evidence="8 12" id="KW-0862">Zinc</keyword>
<dbReference type="InterPro" id="IPR034151">
    <property type="entry name" value="TOPRIM_DnaG_bac"/>
</dbReference>
<comment type="caution">
    <text evidence="16">The sequence shown here is derived from an EMBL/GenBank/DDBJ whole genome shotgun (WGS) entry which is preliminary data.</text>
</comment>
<reference evidence="17" key="1">
    <citation type="submission" date="2017-09" db="EMBL/GenBank/DDBJ databases">
        <title>Depth-based differentiation of microbial function through sediment-hosted aquifers and enrichment of novel symbionts in the deep terrestrial subsurface.</title>
        <authorList>
            <person name="Probst A.J."/>
            <person name="Ladd B."/>
            <person name="Jarett J.K."/>
            <person name="Geller-Mcgrath D.E."/>
            <person name="Sieber C.M.K."/>
            <person name="Emerson J.B."/>
            <person name="Anantharaman K."/>
            <person name="Thomas B.C."/>
            <person name="Malmstrom R."/>
            <person name="Stieglmeier M."/>
            <person name="Klingl A."/>
            <person name="Woyke T."/>
            <person name="Ryan C.M."/>
            <person name="Banfield J.F."/>
        </authorList>
    </citation>
    <scope>NUCLEOTIDE SEQUENCE [LARGE SCALE GENOMIC DNA]</scope>
</reference>
<evidence type="ECO:0000256" key="8">
    <source>
        <dbReference type="ARBA" id="ARBA00022833"/>
    </source>
</evidence>
<evidence type="ECO:0000256" key="3">
    <source>
        <dbReference type="ARBA" id="ARBA00022679"/>
    </source>
</evidence>
<evidence type="ECO:0000256" key="2">
    <source>
        <dbReference type="ARBA" id="ARBA00022515"/>
    </source>
</evidence>
<dbReference type="InterPro" id="IPR002694">
    <property type="entry name" value="Znf_CHC2"/>
</dbReference>
<dbReference type="EMBL" id="PFMC01000051">
    <property type="protein sequence ID" value="PIY94921.1"/>
    <property type="molecule type" value="Genomic_DNA"/>
</dbReference>
<dbReference type="CDD" id="cd03364">
    <property type="entry name" value="TOPRIM_DnaG_primases"/>
    <property type="match status" value="1"/>
</dbReference>
<dbReference type="GO" id="GO:1990077">
    <property type="term" value="C:primosome complex"/>
    <property type="evidence" value="ECO:0007669"/>
    <property type="project" value="UniProtKB-KW"/>
</dbReference>
<dbReference type="GO" id="GO:0003899">
    <property type="term" value="F:DNA-directed RNA polymerase activity"/>
    <property type="evidence" value="ECO:0007669"/>
    <property type="project" value="UniProtKB-UniRule"/>
</dbReference>
<evidence type="ECO:0000256" key="10">
    <source>
        <dbReference type="ARBA" id="ARBA00023125"/>
    </source>
</evidence>
<comment type="domain">
    <text evidence="12">Contains an N-terminal zinc-binding domain, a central core domain that contains the primase activity, and a C-terminal DnaB-binding domain.</text>
</comment>
<name>A0A2M7REE0_9BACT</name>
<dbReference type="Gene3D" id="3.40.1360.10">
    <property type="match status" value="1"/>
</dbReference>
<evidence type="ECO:0000256" key="9">
    <source>
        <dbReference type="ARBA" id="ARBA00022842"/>
    </source>
</evidence>
<dbReference type="InterPro" id="IPR013264">
    <property type="entry name" value="DNAG_N"/>
</dbReference>
<dbReference type="Pfam" id="PF01807">
    <property type="entry name" value="Zn_ribbon_DnaG"/>
    <property type="match status" value="1"/>
</dbReference>
<dbReference type="Gene3D" id="1.10.860.10">
    <property type="entry name" value="DNAb Helicase, Chain A"/>
    <property type="match status" value="1"/>
</dbReference>
<dbReference type="InterPro" id="IPR006295">
    <property type="entry name" value="DNA_primase_DnaG"/>
</dbReference>
<dbReference type="SUPFAM" id="SSF56731">
    <property type="entry name" value="DNA primase core"/>
    <property type="match status" value="1"/>
</dbReference>
<protein>
    <recommendedName>
        <fullName evidence="12 13">DNA primase</fullName>
        <ecNumber evidence="12">2.7.7.101</ecNumber>
    </recommendedName>
</protein>
<dbReference type="PROSITE" id="PS50880">
    <property type="entry name" value="TOPRIM"/>
    <property type="match status" value="1"/>
</dbReference>
<dbReference type="Proteomes" id="UP000228689">
    <property type="component" value="Unassembled WGS sequence"/>
</dbReference>
<dbReference type="GO" id="GO:0000428">
    <property type="term" value="C:DNA-directed RNA polymerase complex"/>
    <property type="evidence" value="ECO:0007669"/>
    <property type="project" value="UniProtKB-KW"/>
</dbReference>
<dbReference type="Pfam" id="PF08275">
    <property type="entry name" value="DNAG_N"/>
    <property type="match status" value="1"/>
</dbReference>
<organism evidence="16 17">
    <name type="scientific">Candidatus Komeilibacteria bacterium CG_4_10_14_0_8_um_filter_37_78</name>
    <dbReference type="NCBI Taxonomy" id="1974471"/>
    <lineage>
        <taxon>Bacteria</taxon>
        <taxon>Candidatus Komeiliibacteriota</taxon>
    </lineage>
</organism>
<dbReference type="SUPFAM" id="SSF57783">
    <property type="entry name" value="Zinc beta-ribbon"/>
    <property type="match status" value="1"/>
</dbReference>
<comment type="subunit">
    <text evidence="12">Monomer. Interacts with DnaB.</text>
</comment>
<comment type="function">
    <text evidence="12 13">RNA polymerase that catalyzes the synthesis of short RNA molecules used as primers for DNA polymerase during DNA replication.</text>
</comment>
<keyword evidence="9" id="KW-0460">Magnesium</keyword>
<evidence type="ECO:0000256" key="11">
    <source>
        <dbReference type="ARBA" id="ARBA00023163"/>
    </source>
</evidence>
<feature type="domain" description="Toprim" evidence="15">
    <location>
        <begin position="252"/>
        <end position="335"/>
    </location>
</feature>
<evidence type="ECO:0000256" key="12">
    <source>
        <dbReference type="HAMAP-Rule" id="MF_00974"/>
    </source>
</evidence>
<dbReference type="PIRSF" id="PIRSF002811">
    <property type="entry name" value="DnaG"/>
    <property type="match status" value="1"/>
</dbReference>
<dbReference type="GO" id="GO:0006269">
    <property type="term" value="P:DNA replication, synthesis of primer"/>
    <property type="evidence" value="ECO:0007669"/>
    <property type="project" value="UniProtKB-UniRule"/>
</dbReference>
<evidence type="ECO:0000256" key="4">
    <source>
        <dbReference type="ARBA" id="ARBA00022695"/>
    </source>
</evidence>
<feature type="zinc finger region" description="CHC2-type" evidence="12 14">
    <location>
        <begin position="36"/>
        <end position="60"/>
    </location>
</feature>
<dbReference type="GO" id="GO:0005737">
    <property type="term" value="C:cytoplasm"/>
    <property type="evidence" value="ECO:0007669"/>
    <property type="project" value="TreeGrafter"/>
</dbReference>
<dbReference type="GO" id="GO:0003677">
    <property type="term" value="F:DNA binding"/>
    <property type="evidence" value="ECO:0007669"/>
    <property type="project" value="UniProtKB-KW"/>
</dbReference>
<accession>A0A2M7REE0</accession>
<dbReference type="EC" id="2.7.7.101" evidence="12"/>
<dbReference type="AlphaFoldDB" id="A0A2M7REE0"/>
<evidence type="ECO:0000313" key="16">
    <source>
        <dbReference type="EMBL" id="PIY94921.1"/>
    </source>
</evidence>
<evidence type="ECO:0000256" key="7">
    <source>
        <dbReference type="ARBA" id="ARBA00022771"/>
    </source>
</evidence>
<keyword evidence="7 12" id="KW-0863">Zinc-finger</keyword>
<gene>
    <name evidence="12" type="primary">dnaG</name>
    <name evidence="16" type="ORF">COY67_01750</name>
</gene>
<dbReference type="InterPro" id="IPR050219">
    <property type="entry name" value="DnaG_primase"/>
</dbReference>
<dbReference type="InterPro" id="IPR019475">
    <property type="entry name" value="DNA_primase_DnaB-bd"/>
</dbReference>
<keyword evidence="4 12" id="KW-0548">Nucleotidyltransferase</keyword>
<dbReference type="PANTHER" id="PTHR30313:SF2">
    <property type="entry name" value="DNA PRIMASE"/>
    <property type="match status" value="1"/>
</dbReference>
<dbReference type="Pfam" id="PF13155">
    <property type="entry name" value="Toprim_2"/>
    <property type="match status" value="1"/>
</dbReference>
<keyword evidence="11 12" id="KW-0804">Transcription</keyword>
<evidence type="ECO:0000256" key="5">
    <source>
        <dbReference type="ARBA" id="ARBA00022705"/>
    </source>
</evidence>
<dbReference type="InterPro" id="IPR037068">
    <property type="entry name" value="DNA_primase_core_N_sf"/>
</dbReference>
<evidence type="ECO:0000313" key="17">
    <source>
        <dbReference type="Proteomes" id="UP000228689"/>
    </source>
</evidence>
<keyword evidence="3 12" id="KW-0808">Transferase</keyword>
<proteinExistence type="inferred from homology"/>
<keyword evidence="10 12" id="KW-0238">DNA-binding</keyword>
<dbReference type="SMART" id="SM00400">
    <property type="entry name" value="ZnF_CHCC"/>
    <property type="match status" value="1"/>
</dbReference>
<evidence type="ECO:0000256" key="14">
    <source>
        <dbReference type="PIRSR" id="PIRSR002811-1"/>
    </source>
</evidence>
<evidence type="ECO:0000259" key="15">
    <source>
        <dbReference type="PROSITE" id="PS50880"/>
    </source>
</evidence>
<keyword evidence="2 12" id="KW-0639">Primosome</keyword>
<keyword evidence="1 12" id="KW-0240">DNA-directed RNA polymerase</keyword>
<dbReference type="Pfam" id="PF10410">
    <property type="entry name" value="DnaB_bind"/>
    <property type="match status" value="1"/>
</dbReference>
<dbReference type="HAMAP" id="MF_00974">
    <property type="entry name" value="DNA_primase_DnaG"/>
    <property type="match status" value="1"/>
</dbReference>
<comment type="catalytic activity">
    <reaction evidence="12">
        <text>ssDNA + n NTP = ssDNA/pppN(pN)n-1 hybrid + (n-1) diphosphate.</text>
        <dbReference type="EC" id="2.7.7.101"/>
    </reaction>
</comment>
<evidence type="ECO:0000256" key="13">
    <source>
        <dbReference type="PIRNR" id="PIRNR002811"/>
    </source>
</evidence>
<dbReference type="FunFam" id="3.90.580.10:FF:000001">
    <property type="entry name" value="DNA primase"/>
    <property type="match status" value="1"/>
</dbReference>
<dbReference type="GO" id="GO:0008270">
    <property type="term" value="F:zinc ion binding"/>
    <property type="evidence" value="ECO:0007669"/>
    <property type="project" value="UniProtKB-UniRule"/>
</dbReference>
<sequence length="591" mass="67901">MQDNTEAIKQRIDITDLVQEYIKLTPAGANNFKANCPFHNEKTPSFMVSKDKQIWHCFGCGEGGDIFSWVQKMEGVDFPEALRILAKKANVELQWQQPELSSAKTKLLDICKAASNYWHELLIKDEQAKFVRDYLEERQIQSETILIWQLGWARESWDDLLNYLKEQGFKEQDIFDAGLIIKSEKKNSYYDRFRNRLTFPITNHHGQVVGFTARTMANEEAKYINTPQTVIYNKSNILYGLEKAKSAIRKQNYTILVEGNMDVITVWQVGTQNVVGVSGTALTLEQVSLLKRYSPNVMIAFDSDSAGQKASLRGLDIAWQEGLNVKIIKLKAGKDPDECIKQDKQLWLQSIKEAVNIIDYYFEMTIADLDLQRSDHKKKAAVSLLPVIARLPDAIDRIHYLQKLADLINISVNVLEDKINSLKKQEGTIVQTEEKSAPMIKRDPLELLTRRIIAILLWQPSKISLVIDRLLPEELSGESYQTIYKELVIHYNKGAWQGQEAAQARQTAEALFIDKKEILDKVNTLSLLAVKDFQENTDHELDYEIDLLITRLKEENKKNIRQKISDELSQADARGDRQKVDELLERLNKLN</sequence>
<evidence type="ECO:0000256" key="1">
    <source>
        <dbReference type="ARBA" id="ARBA00022478"/>
    </source>
</evidence>
<dbReference type="Gene3D" id="3.90.580.10">
    <property type="entry name" value="Zinc finger, CHC2-type domain"/>
    <property type="match status" value="1"/>
</dbReference>
<dbReference type="Gene3D" id="3.90.980.10">
    <property type="entry name" value="DNA primase, catalytic core, N-terminal domain"/>
    <property type="match status" value="1"/>
</dbReference>
<dbReference type="InterPro" id="IPR030846">
    <property type="entry name" value="DnaG_bac"/>
</dbReference>
<keyword evidence="5 12" id="KW-0235">DNA replication</keyword>
<comment type="cofactor">
    <cofactor evidence="12 13 14">
        <name>Zn(2+)</name>
        <dbReference type="ChEBI" id="CHEBI:29105"/>
    </cofactor>
    <text evidence="12 13 14">Binds 1 zinc ion per monomer.</text>
</comment>
<dbReference type="InterPro" id="IPR006171">
    <property type="entry name" value="TOPRIM_dom"/>
</dbReference>
<dbReference type="PANTHER" id="PTHR30313">
    <property type="entry name" value="DNA PRIMASE"/>
    <property type="match status" value="1"/>
</dbReference>